<evidence type="ECO:0000313" key="1">
    <source>
        <dbReference type="EMBL" id="CUS82020.1"/>
    </source>
</evidence>
<keyword evidence="4" id="KW-1185">Reference proteome</keyword>
<proteinExistence type="predicted"/>
<dbReference type="STRING" id="1633631.GCA_001442925_00461"/>
<dbReference type="RefSeq" id="WP_047134734.1">
    <property type="nucleotide sequence ID" value="NZ_CZVI01000005.1"/>
</dbReference>
<organism evidence="2 3">
    <name type="scientific">Candidatus Kryptonium thompsonii</name>
    <dbReference type="NCBI Taxonomy" id="1633631"/>
    <lineage>
        <taxon>Bacteria</taxon>
        <taxon>Pseudomonadati</taxon>
        <taxon>Candidatus Kryptoniota</taxon>
        <taxon>Candidatus Kryptonium</taxon>
    </lineage>
</organism>
<dbReference type="EMBL" id="FAOP01000003">
    <property type="protein sequence ID" value="CUU02255.1"/>
    <property type="molecule type" value="Genomic_DNA"/>
</dbReference>
<accession>A0A0P1MH87</accession>
<dbReference type="AlphaFoldDB" id="A0A0P1MH87"/>
<reference evidence="1 4" key="1">
    <citation type="submission" date="2015-11" db="EMBL/GenBank/DDBJ databases">
        <authorList>
            <person name="Varghese N."/>
        </authorList>
    </citation>
    <scope>NUCLEOTIDE SEQUENCE [LARGE SCALE GENOMIC DNA]</scope>
    <source>
        <strain evidence="1 4">JGI-8</strain>
    </source>
</reference>
<sequence length="301" mass="35959">MRQRLIDMIEAELTKPRQITEQVLDNILSHYSYTLDQIDKFFAEEIANLEDYEIDILFSPIFTPKVQDKAMFSKILDEIEVDKDGIDEIVRELEKRNLKANLYVVLRNGDEFYEKRFSIPLNSVNLKRYVKLLNLDCKPSKEFSKMIETTFKDKSDEVKAILRDEFWKEEWREEFLKAYLVYVSNQGDASLEKFELLLKILRGNPTASSIYEIYELISDVIQLTEIQVNVLKTGRRQFFNDMIEQSYREEGTDKRPQSEEELRKRESELLYYLELRDEIGYIIENMKEFLTINTARRFARI</sequence>
<reference evidence="2 3" key="2">
    <citation type="submission" date="2015-11" db="EMBL/GenBank/DDBJ databases">
        <authorList>
            <person name="Zhang Y."/>
            <person name="Guo Z."/>
        </authorList>
    </citation>
    <scope>NUCLEOTIDE SEQUENCE [LARGE SCALE GENOMIC DNA]</scope>
    <source>
        <strain evidence="2">JGI-4</strain>
    </source>
</reference>
<dbReference type="Proteomes" id="UP000182011">
    <property type="component" value="Unassembled WGS sequence"/>
</dbReference>
<dbReference type="EMBL" id="CZVI01000005">
    <property type="protein sequence ID" value="CUS82020.1"/>
    <property type="molecule type" value="Genomic_DNA"/>
</dbReference>
<protein>
    <submittedName>
        <fullName evidence="2">Uncharacterized protein</fullName>
    </submittedName>
</protein>
<accession>A0A0P1NY92</accession>
<evidence type="ECO:0000313" key="4">
    <source>
        <dbReference type="Proteomes" id="UP000182200"/>
    </source>
</evidence>
<accession>A0A0P1LCM6</accession>
<accession>A0A0P1LJM2</accession>
<evidence type="ECO:0000313" key="3">
    <source>
        <dbReference type="Proteomes" id="UP000182011"/>
    </source>
</evidence>
<dbReference type="OrthoDB" id="9811539at2"/>
<accession>A0A0P1LNL3</accession>
<dbReference type="Proteomes" id="UP000182200">
    <property type="component" value="Unassembled WGS sequence"/>
</dbReference>
<accession>A0A0S4MWG2</accession>
<evidence type="ECO:0000313" key="2">
    <source>
        <dbReference type="EMBL" id="CUU02255.1"/>
    </source>
</evidence>
<name>A0A0P1MH87_9BACT</name>
<gene>
    <name evidence="2" type="ORF">JGI4_00460</name>
    <name evidence="1" type="ORF">JGI8_00556</name>
</gene>
<accession>A0A0N7MQH5</accession>
<accession>A0A0P1LC46</accession>